<dbReference type="Gene3D" id="3.30.200.20">
    <property type="entry name" value="Phosphorylase Kinase, domain 1"/>
    <property type="match status" value="1"/>
</dbReference>
<name>A0A9W7L5B7_9STRA</name>
<dbReference type="SMART" id="SM00220">
    <property type="entry name" value="S_TKc"/>
    <property type="match status" value="1"/>
</dbReference>
<keyword evidence="1" id="KW-0547">Nucleotide-binding</keyword>
<dbReference type="InterPro" id="IPR008271">
    <property type="entry name" value="Ser/Thr_kinase_AS"/>
</dbReference>
<dbReference type="PANTHER" id="PTHR44329:SF298">
    <property type="entry name" value="MIXED LINEAGE KINASE DOMAIN-LIKE PROTEIN"/>
    <property type="match status" value="1"/>
</dbReference>
<dbReference type="InterPro" id="IPR001245">
    <property type="entry name" value="Ser-Thr/Tyr_kinase_cat_dom"/>
</dbReference>
<feature type="compositionally biased region" description="Acidic residues" evidence="3">
    <location>
        <begin position="399"/>
        <end position="412"/>
    </location>
</feature>
<dbReference type="Proteomes" id="UP001165065">
    <property type="component" value="Unassembled WGS sequence"/>
</dbReference>
<evidence type="ECO:0000313" key="6">
    <source>
        <dbReference type="Proteomes" id="UP001165065"/>
    </source>
</evidence>
<reference evidence="6" key="1">
    <citation type="journal article" date="2023" name="Commun. Biol.">
        <title>Genome analysis of Parmales, the sister group of diatoms, reveals the evolutionary specialization of diatoms from phago-mixotrophs to photoautotrophs.</title>
        <authorList>
            <person name="Ban H."/>
            <person name="Sato S."/>
            <person name="Yoshikawa S."/>
            <person name="Yamada K."/>
            <person name="Nakamura Y."/>
            <person name="Ichinomiya M."/>
            <person name="Sato N."/>
            <person name="Blanc-Mathieu R."/>
            <person name="Endo H."/>
            <person name="Kuwata A."/>
            <person name="Ogata H."/>
        </authorList>
    </citation>
    <scope>NUCLEOTIDE SEQUENCE [LARGE SCALE GENOMIC DNA]</scope>
</reference>
<evidence type="ECO:0000313" key="5">
    <source>
        <dbReference type="EMBL" id="GMI33495.1"/>
    </source>
</evidence>
<evidence type="ECO:0000256" key="3">
    <source>
        <dbReference type="SAM" id="MobiDB-lite"/>
    </source>
</evidence>
<gene>
    <name evidence="5" type="ORF">TrCOL_g11568</name>
</gene>
<dbReference type="PROSITE" id="PS00108">
    <property type="entry name" value="PROTEIN_KINASE_ST"/>
    <property type="match status" value="1"/>
</dbReference>
<dbReference type="CDD" id="cd13999">
    <property type="entry name" value="STKc_MAP3K-like"/>
    <property type="match status" value="1"/>
</dbReference>
<dbReference type="PRINTS" id="PR00109">
    <property type="entry name" value="TYRKINASE"/>
</dbReference>
<dbReference type="GO" id="GO:0005524">
    <property type="term" value="F:ATP binding"/>
    <property type="evidence" value="ECO:0007669"/>
    <property type="project" value="UniProtKB-KW"/>
</dbReference>
<dbReference type="Pfam" id="PF07714">
    <property type="entry name" value="PK_Tyr_Ser-Thr"/>
    <property type="match status" value="1"/>
</dbReference>
<dbReference type="InterPro" id="IPR051681">
    <property type="entry name" value="Ser/Thr_Kinases-Pseudokinases"/>
</dbReference>
<dbReference type="PANTHER" id="PTHR44329">
    <property type="entry name" value="SERINE/THREONINE-PROTEIN KINASE TNNI3K-RELATED"/>
    <property type="match status" value="1"/>
</dbReference>
<proteinExistence type="predicted"/>
<dbReference type="GO" id="GO:0004674">
    <property type="term" value="F:protein serine/threonine kinase activity"/>
    <property type="evidence" value="ECO:0007669"/>
    <property type="project" value="TreeGrafter"/>
</dbReference>
<evidence type="ECO:0000259" key="4">
    <source>
        <dbReference type="PROSITE" id="PS50011"/>
    </source>
</evidence>
<protein>
    <recommendedName>
        <fullName evidence="4">Protein kinase domain-containing protein</fullName>
    </recommendedName>
</protein>
<dbReference type="InterPro" id="IPR011009">
    <property type="entry name" value="Kinase-like_dom_sf"/>
</dbReference>
<comment type="caution">
    <text evidence="5">The sequence shown here is derived from an EMBL/GenBank/DDBJ whole genome shotgun (WGS) entry which is preliminary data.</text>
</comment>
<dbReference type="AlphaFoldDB" id="A0A9W7L5B7"/>
<organism evidence="5 6">
    <name type="scientific">Triparma columacea</name>
    <dbReference type="NCBI Taxonomy" id="722753"/>
    <lineage>
        <taxon>Eukaryota</taxon>
        <taxon>Sar</taxon>
        <taxon>Stramenopiles</taxon>
        <taxon>Ochrophyta</taxon>
        <taxon>Bolidophyceae</taxon>
        <taxon>Parmales</taxon>
        <taxon>Triparmaceae</taxon>
        <taxon>Triparma</taxon>
    </lineage>
</organism>
<dbReference type="OrthoDB" id="4062651at2759"/>
<dbReference type="Gene3D" id="1.10.510.10">
    <property type="entry name" value="Transferase(Phosphotransferase) domain 1"/>
    <property type="match status" value="1"/>
</dbReference>
<evidence type="ECO:0000256" key="1">
    <source>
        <dbReference type="ARBA" id="ARBA00022741"/>
    </source>
</evidence>
<evidence type="ECO:0000256" key="2">
    <source>
        <dbReference type="ARBA" id="ARBA00022840"/>
    </source>
</evidence>
<dbReference type="SUPFAM" id="SSF56112">
    <property type="entry name" value="Protein kinase-like (PK-like)"/>
    <property type="match status" value="1"/>
</dbReference>
<dbReference type="EMBL" id="BRYA01000033">
    <property type="protein sequence ID" value="GMI33495.1"/>
    <property type="molecule type" value="Genomic_DNA"/>
</dbReference>
<sequence>MGGCSSKNDDSANSNRNKPHGDGLERTFRLGHKPNTAEVISSSSHGLAGLGESAAGDKMAVTEPGHDDHASRRASVDIPKGFFLSLNVPYEDITFDLKMGSGTFGQVFKAHVSGKRCAVKEIFHHGNAQERLEILADFGKECKIMSMMHHPNIVEFWGSVQEAPHFCIITELCEGSVVDLLALVAQEKVNVTWKLLLQITLGGAEALKYLHFDCDTQIIHRDVKAENFLLDRRFVCKLTDFGLSRIIDSGMANQQKNMTMCGTPSWVAPEIFKGEAYNNKIDVYSFGVVMWELYCFRKPYTDEDPVKLPYKVALQNLRPPLSPHIPEYLAKLMCDCWDGDTEKRPEFTTIVKRLTDAHNEIADIEQAVDITKVNNILYKAQKEELRKAMGASIPGSVDEGGEEEGEEESPNI</sequence>
<feature type="domain" description="Protein kinase" evidence="4">
    <location>
        <begin position="93"/>
        <end position="361"/>
    </location>
</feature>
<feature type="region of interest" description="Disordered" evidence="3">
    <location>
        <begin position="389"/>
        <end position="412"/>
    </location>
</feature>
<keyword evidence="2" id="KW-0067">ATP-binding</keyword>
<keyword evidence="6" id="KW-1185">Reference proteome</keyword>
<dbReference type="InterPro" id="IPR000719">
    <property type="entry name" value="Prot_kinase_dom"/>
</dbReference>
<feature type="region of interest" description="Disordered" evidence="3">
    <location>
        <begin position="1"/>
        <end position="28"/>
    </location>
</feature>
<dbReference type="PROSITE" id="PS50011">
    <property type="entry name" value="PROTEIN_KINASE_DOM"/>
    <property type="match status" value="1"/>
</dbReference>
<accession>A0A9W7L5B7</accession>
<feature type="compositionally biased region" description="Basic and acidic residues" evidence="3">
    <location>
        <begin position="19"/>
        <end position="28"/>
    </location>
</feature>